<dbReference type="KEGG" id="chiz:HQ393_15380"/>
<dbReference type="InterPro" id="IPR049179">
    <property type="entry name" value="T2SSK_SAM-like_2nd"/>
</dbReference>
<dbReference type="InterPro" id="IPR005628">
    <property type="entry name" value="GspK"/>
</dbReference>
<feature type="transmembrane region" description="Helical" evidence="11">
    <location>
        <begin position="12"/>
        <end position="35"/>
    </location>
</feature>
<comment type="subcellular location">
    <subcellularLocation>
        <location evidence="1 10">Cell inner membrane</location>
    </subcellularLocation>
</comment>
<keyword evidence="15" id="KW-1185">Reference proteome</keyword>
<evidence type="ECO:0000256" key="11">
    <source>
        <dbReference type="SAM" id="Phobius"/>
    </source>
</evidence>
<dbReference type="GO" id="GO:0005886">
    <property type="term" value="C:plasma membrane"/>
    <property type="evidence" value="ECO:0007669"/>
    <property type="project" value="UniProtKB-SubCell"/>
</dbReference>
<dbReference type="PANTHER" id="PTHR38831:SF1">
    <property type="entry name" value="TYPE II SECRETION SYSTEM PROTEIN K-RELATED"/>
    <property type="match status" value="1"/>
</dbReference>
<protein>
    <recommendedName>
        <fullName evidence="10">Type II secretion system protein K</fullName>
    </recommendedName>
</protein>
<evidence type="ECO:0000256" key="10">
    <source>
        <dbReference type="PIRNR" id="PIRNR002786"/>
    </source>
</evidence>
<keyword evidence="4 10" id="KW-1003">Cell membrane</keyword>
<evidence type="ECO:0000259" key="13">
    <source>
        <dbReference type="Pfam" id="PF21687"/>
    </source>
</evidence>
<reference evidence="14 15" key="1">
    <citation type="submission" date="2020-07" db="EMBL/GenBank/DDBJ databases">
        <title>Complete genome sequence of Chitinibacter sp. 2T18.</title>
        <authorList>
            <person name="Bae J.-W."/>
            <person name="Choi J.-W."/>
        </authorList>
    </citation>
    <scope>NUCLEOTIDE SEQUENCE [LARGE SCALE GENOMIC DNA]</scope>
    <source>
        <strain evidence="14 15">2T18</strain>
    </source>
</reference>
<dbReference type="SUPFAM" id="SSF54523">
    <property type="entry name" value="Pili subunits"/>
    <property type="match status" value="1"/>
</dbReference>
<dbReference type="Gene3D" id="3.30.1300.30">
    <property type="entry name" value="GSPII I/J protein-like"/>
    <property type="match status" value="1"/>
</dbReference>
<dbReference type="PIRSF" id="PIRSF002786">
    <property type="entry name" value="XcpX"/>
    <property type="match status" value="1"/>
</dbReference>
<evidence type="ECO:0000256" key="3">
    <source>
        <dbReference type="ARBA" id="ARBA00022448"/>
    </source>
</evidence>
<evidence type="ECO:0000256" key="5">
    <source>
        <dbReference type="ARBA" id="ARBA00022519"/>
    </source>
</evidence>
<dbReference type="GO" id="GO:0009306">
    <property type="term" value="P:protein secretion"/>
    <property type="evidence" value="ECO:0007669"/>
    <property type="project" value="InterPro"/>
</dbReference>
<dbReference type="InterPro" id="IPR038072">
    <property type="entry name" value="GspK_central_sf"/>
</dbReference>
<evidence type="ECO:0000256" key="4">
    <source>
        <dbReference type="ARBA" id="ARBA00022475"/>
    </source>
</evidence>
<dbReference type="Proteomes" id="UP000509597">
    <property type="component" value="Chromosome"/>
</dbReference>
<evidence type="ECO:0000313" key="14">
    <source>
        <dbReference type="EMBL" id="QLG89517.1"/>
    </source>
</evidence>
<dbReference type="Pfam" id="PF03934">
    <property type="entry name" value="T2SSK"/>
    <property type="match status" value="1"/>
</dbReference>
<dbReference type="EMBL" id="CP058627">
    <property type="protein sequence ID" value="QLG89517.1"/>
    <property type="molecule type" value="Genomic_DNA"/>
</dbReference>
<dbReference type="Gene3D" id="1.10.40.60">
    <property type="entry name" value="EpsJ-like"/>
    <property type="match status" value="2"/>
</dbReference>
<comment type="similarity">
    <text evidence="2 10">Belongs to the GSP K family.</text>
</comment>
<organism evidence="14 15">
    <name type="scientific">Chitinibacter bivalviorum</name>
    <dbReference type="NCBI Taxonomy" id="2739434"/>
    <lineage>
        <taxon>Bacteria</taxon>
        <taxon>Pseudomonadati</taxon>
        <taxon>Pseudomonadota</taxon>
        <taxon>Betaproteobacteria</taxon>
        <taxon>Neisseriales</taxon>
        <taxon>Chitinibacteraceae</taxon>
        <taxon>Chitinibacter</taxon>
    </lineage>
</organism>
<proteinExistence type="inferred from homology"/>
<dbReference type="SUPFAM" id="SSF158544">
    <property type="entry name" value="GspK insert domain-like"/>
    <property type="match status" value="1"/>
</dbReference>
<feature type="domain" description="T2SS protein K second SAM-like" evidence="12">
    <location>
        <begin position="199"/>
        <end position="258"/>
    </location>
</feature>
<dbReference type="RefSeq" id="WP_179356268.1">
    <property type="nucleotide sequence ID" value="NZ_CP058627.1"/>
</dbReference>
<evidence type="ECO:0000256" key="9">
    <source>
        <dbReference type="ARBA" id="ARBA00023136"/>
    </source>
</evidence>
<dbReference type="PANTHER" id="PTHR38831">
    <property type="entry name" value="TYPE II SECRETION SYSTEM PROTEIN K"/>
    <property type="match status" value="1"/>
</dbReference>
<dbReference type="InterPro" id="IPR045584">
    <property type="entry name" value="Pilin-like"/>
</dbReference>
<evidence type="ECO:0000256" key="7">
    <source>
        <dbReference type="ARBA" id="ARBA00022927"/>
    </source>
</evidence>
<keyword evidence="3 10" id="KW-0813">Transport</keyword>
<gene>
    <name evidence="14" type="primary">gspK</name>
    <name evidence="14" type="ORF">HQ393_15380</name>
</gene>
<keyword evidence="5 10" id="KW-0997">Cell inner membrane</keyword>
<evidence type="ECO:0000313" key="15">
    <source>
        <dbReference type="Proteomes" id="UP000509597"/>
    </source>
</evidence>
<keyword evidence="7" id="KW-0653">Protein transport</keyword>
<evidence type="ECO:0000256" key="2">
    <source>
        <dbReference type="ARBA" id="ARBA00007246"/>
    </source>
</evidence>
<evidence type="ECO:0000256" key="6">
    <source>
        <dbReference type="ARBA" id="ARBA00022692"/>
    </source>
</evidence>
<keyword evidence="9 10" id="KW-0472">Membrane</keyword>
<dbReference type="NCBIfam" id="NF037980">
    <property type="entry name" value="T2SS_GspK"/>
    <property type="match status" value="1"/>
</dbReference>
<evidence type="ECO:0000259" key="12">
    <source>
        <dbReference type="Pfam" id="PF03934"/>
    </source>
</evidence>
<name>A0A7H9BLG0_9NEIS</name>
<dbReference type="Pfam" id="PF21687">
    <property type="entry name" value="T2SSK_1st"/>
    <property type="match status" value="1"/>
</dbReference>
<keyword evidence="6 11" id="KW-0812">Transmembrane</keyword>
<keyword evidence="8 11" id="KW-1133">Transmembrane helix</keyword>
<accession>A0A7H9BLG0</accession>
<feature type="domain" description="T2SS protein K first SAM-like" evidence="13">
    <location>
        <begin position="107"/>
        <end position="194"/>
    </location>
</feature>
<evidence type="ECO:0000256" key="8">
    <source>
        <dbReference type="ARBA" id="ARBA00022989"/>
    </source>
</evidence>
<sequence length="299" mass="32879">MSAAKTSLLRQSGVAIIAVLMVAALVASIAGLLMLRQQRALQQLEIRKDTAEARAATWSVLQLVRLTLRDDARQGEPDHLLKPWAIPIPEIKVENGALSGRLVELNGRFNVNNLITSDGQLDMAALAAYRQLMINLSLSPNLADGLQKYLTEHALKTGDKVKLQPLLDLTELANVAGYDAATLRNLEANVVALPVSTPLNVNFVSAEVLAAWMPKLGVSGAEQALSRRRSKYFASVDDFVALLPTERQAEVPRQLLAVKSSYFWADMGARFGSVFMQHRALLDRSKAELPTVLWLRRSY</sequence>
<evidence type="ECO:0000256" key="1">
    <source>
        <dbReference type="ARBA" id="ARBA00004533"/>
    </source>
</evidence>
<dbReference type="AlphaFoldDB" id="A0A7H9BLG0"/>
<dbReference type="InterPro" id="IPR049031">
    <property type="entry name" value="T2SSK_SAM-like_1st"/>
</dbReference>